<proteinExistence type="predicted"/>
<dbReference type="Proteomes" id="UP000074108">
    <property type="component" value="Unassembled WGS sequence"/>
</dbReference>
<reference evidence="1 2" key="1">
    <citation type="journal article" date="2016" name="Front. Microbiol.">
        <title>Microevolution Analysis of Bacillus coahuilensis Unveils Differences in Phosphorus Acquisition Strategies and Their Regulation.</title>
        <authorList>
            <person name="Gomez-Lunar Z."/>
            <person name="Hernandez-Gonzalez I."/>
            <person name="Rodriguez-Torres M.D."/>
            <person name="Souza V."/>
            <person name="Olmedo-Alvarez G."/>
        </authorList>
    </citation>
    <scope>NUCLEOTIDE SEQUENCE [LARGE SCALE GENOMIC DNA]</scope>
    <source>
        <strain evidence="2">p1.1.43</strain>
    </source>
</reference>
<dbReference type="STRING" id="1150625.Q75_04820"/>
<gene>
    <name evidence="1" type="ORF">Q75_04820</name>
</gene>
<organism evidence="1 2">
    <name type="scientific">Bacillus coahuilensis p1.1.43</name>
    <dbReference type="NCBI Taxonomy" id="1150625"/>
    <lineage>
        <taxon>Bacteria</taxon>
        <taxon>Bacillati</taxon>
        <taxon>Bacillota</taxon>
        <taxon>Bacilli</taxon>
        <taxon>Bacillales</taxon>
        <taxon>Bacillaceae</taxon>
        <taxon>Bacillus</taxon>
    </lineage>
</organism>
<dbReference type="InterPro" id="IPR015001">
    <property type="entry name" value="DUF1850"/>
</dbReference>
<evidence type="ECO:0008006" key="3">
    <source>
        <dbReference type="Google" id="ProtNLM"/>
    </source>
</evidence>
<protein>
    <recommendedName>
        <fullName evidence="3">RocC</fullName>
    </recommendedName>
</protein>
<dbReference type="Pfam" id="PF08905">
    <property type="entry name" value="DUF1850"/>
    <property type="match status" value="1"/>
</dbReference>
<comment type="caution">
    <text evidence="1">The sequence shown here is derived from an EMBL/GenBank/DDBJ whole genome shotgun (WGS) entry which is preliminary data.</text>
</comment>
<dbReference type="RefSeq" id="WP_059350584.1">
    <property type="nucleotide sequence ID" value="NZ_LDYG01000021.1"/>
</dbReference>
<accession>A0A147KAA1</accession>
<name>A0A147KAA1_9BACI</name>
<keyword evidence="2" id="KW-1185">Reference proteome</keyword>
<evidence type="ECO:0000313" key="2">
    <source>
        <dbReference type="Proteomes" id="UP000074108"/>
    </source>
</evidence>
<dbReference type="AlphaFoldDB" id="A0A147KAA1"/>
<dbReference type="OrthoDB" id="4304at2"/>
<evidence type="ECO:0000313" key="1">
    <source>
        <dbReference type="EMBL" id="KUP07558.1"/>
    </source>
</evidence>
<dbReference type="PATRIC" id="fig|1150625.3.peg.1012"/>
<sequence length="170" mass="20098">MKKNRVKRMFIGSSILILALFFIPFTKCLIISPVEEQSFTYIPIQPNEVFRIEYTHSIHLSQVEEWYAARNHKIELFKMVYEDTSIGMPSKGDEGTSFRITEEGKYEISNMNRFFSSFHLRIGQVKANHLLHIKEETIPFREIYHEGTLVEIKVDTLSLWQLWRGVNFHV</sequence>
<dbReference type="EMBL" id="LDYG01000021">
    <property type="protein sequence ID" value="KUP07558.1"/>
    <property type="molecule type" value="Genomic_DNA"/>
</dbReference>